<dbReference type="InterPro" id="IPR003767">
    <property type="entry name" value="Malate/L-lactate_DH-like"/>
</dbReference>
<evidence type="ECO:0000313" key="8">
    <source>
        <dbReference type="Proteomes" id="UP001220964"/>
    </source>
</evidence>
<reference evidence="7" key="1">
    <citation type="submission" date="2023-03" db="EMBL/GenBank/DDBJ databases">
        <title>Multiphase analysis and comparison of six strains from genera Psychromarinibacter, Lutimaribacter, and Maritimibacter, including a novel species: Psychromarinibacter sediminicola sp. nov.</title>
        <authorList>
            <person name="Wang Y.-H."/>
            <person name="Ye M.-Q."/>
            <person name="Du Z.-J."/>
        </authorList>
    </citation>
    <scope>NUCLEOTIDE SEQUENCE</scope>
    <source>
        <strain evidence="7">C21-152</strain>
    </source>
</reference>
<dbReference type="RefSeq" id="WP_275566390.1">
    <property type="nucleotide sequence ID" value="NZ_JARGYC010000010.1"/>
</dbReference>
<protein>
    <submittedName>
        <fullName evidence="7">Ldh family oxidoreductase</fullName>
    </submittedName>
</protein>
<feature type="domain" description="HTH gntR-type" evidence="6">
    <location>
        <begin position="29"/>
        <end position="96"/>
    </location>
</feature>
<dbReference type="CDD" id="cd07377">
    <property type="entry name" value="WHTH_GntR"/>
    <property type="match status" value="1"/>
</dbReference>
<evidence type="ECO:0000256" key="5">
    <source>
        <dbReference type="ARBA" id="ARBA00023163"/>
    </source>
</evidence>
<dbReference type="GO" id="GO:0003677">
    <property type="term" value="F:DNA binding"/>
    <property type="evidence" value="ECO:0007669"/>
    <property type="project" value="UniProtKB-KW"/>
</dbReference>
<dbReference type="SUPFAM" id="SSF48008">
    <property type="entry name" value="GntR ligand-binding domain-like"/>
    <property type="match status" value="1"/>
</dbReference>
<evidence type="ECO:0000256" key="1">
    <source>
        <dbReference type="ARBA" id="ARBA00006056"/>
    </source>
</evidence>
<dbReference type="GO" id="GO:0016491">
    <property type="term" value="F:oxidoreductase activity"/>
    <property type="evidence" value="ECO:0007669"/>
    <property type="project" value="UniProtKB-KW"/>
</dbReference>
<dbReference type="SMART" id="SM00345">
    <property type="entry name" value="HTH_GNTR"/>
    <property type="match status" value="1"/>
</dbReference>
<name>A0AAE3NPW1_9RHOB</name>
<dbReference type="SUPFAM" id="SSF89733">
    <property type="entry name" value="L-sulfolactate dehydrogenase-like"/>
    <property type="match status" value="1"/>
</dbReference>
<dbReference type="InterPro" id="IPR036111">
    <property type="entry name" value="Mal/L-sulfo/L-lacto_DH-like_sf"/>
</dbReference>
<comment type="caution">
    <text evidence="7">The sequence shown here is derived from an EMBL/GenBank/DDBJ whole genome shotgun (WGS) entry which is preliminary data.</text>
</comment>
<comment type="similarity">
    <text evidence="1">Belongs to the LDH2/MDH2 oxidoreductase family.</text>
</comment>
<dbReference type="Gene3D" id="1.10.1530.10">
    <property type="match status" value="1"/>
</dbReference>
<dbReference type="Proteomes" id="UP001220964">
    <property type="component" value="Unassembled WGS sequence"/>
</dbReference>
<dbReference type="Pfam" id="PF07729">
    <property type="entry name" value="FCD"/>
    <property type="match status" value="1"/>
</dbReference>
<dbReference type="Gene3D" id="1.10.10.10">
    <property type="entry name" value="Winged helix-like DNA-binding domain superfamily/Winged helix DNA-binding domain"/>
    <property type="match status" value="1"/>
</dbReference>
<dbReference type="Pfam" id="PF02615">
    <property type="entry name" value="Ldh_2"/>
    <property type="match status" value="1"/>
</dbReference>
<dbReference type="PANTHER" id="PTHR11091">
    <property type="entry name" value="OXIDOREDUCTASE-RELATED"/>
    <property type="match status" value="1"/>
</dbReference>
<keyword evidence="3" id="KW-0805">Transcription regulation</keyword>
<dbReference type="GO" id="GO:0003700">
    <property type="term" value="F:DNA-binding transcription factor activity"/>
    <property type="evidence" value="ECO:0007669"/>
    <property type="project" value="InterPro"/>
</dbReference>
<keyword evidence="2" id="KW-0560">Oxidoreductase</keyword>
<dbReference type="PANTHER" id="PTHR11091:SF0">
    <property type="entry name" value="MALATE DEHYDROGENASE"/>
    <property type="match status" value="1"/>
</dbReference>
<evidence type="ECO:0000259" key="6">
    <source>
        <dbReference type="PROSITE" id="PS50949"/>
    </source>
</evidence>
<dbReference type="InterPro" id="IPR036390">
    <property type="entry name" value="WH_DNA-bd_sf"/>
</dbReference>
<dbReference type="InterPro" id="IPR000524">
    <property type="entry name" value="Tscrpt_reg_HTH_GntR"/>
</dbReference>
<keyword evidence="8" id="KW-1185">Reference proteome</keyword>
<dbReference type="InterPro" id="IPR008920">
    <property type="entry name" value="TF_FadR/GntR_C"/>
</dbReference>
<proteinExistence type="inferred from homology"/>
<dbReference type="EMBL" id="JARGYC010000010">
    <property type="protein sequence ID" value="MDF0600246.1"/>
    <property type="molecule type" value="Genomic_DNA"/>
</dbReference>
<evidence type="ECO:0000256" key="2">
    <source>
        <dbReference type="ARBA" id="ARBA00023002"/>
    </source>
</evidence>
<dbReference type="InterPro" id="IPR043144">
    <property type="entry name" value="Mal/L-sulf/L-lact_DH-like_ah"/>
</dbReference>
<dbReference type="SUPFAM" id="SSF46785">
    <property type="entry name" value="Winged helix' DNA-binding domain"/>
    <property type="match status" value="1"/>
</dbReference>
<evidence type="ECO:0000256" key="3">
    <source>
        <dbReference type="ARBA" id="ARBA00023015"/>
    </source>
</evidence>
<gene>
    <name evidence="7" type="ORF">P1J78_05840</name>
</gene>
<organism evidence="7 8">
    <name type="scientific">Psychromarinibacter sediminicola</name>
    <dbReference type="NCBI Taxonomy" id="3033385"/>
    <lineage>
        <taxon>Bacteria</taxon>
        <taxon>Pseudomonadati</taxon>
        <taxon>Pseudomonadota</taxon>
        <taxon>Alphaproteobacteria</taxon>
        <taxon>Rhodobacterales</taxon>
        <taxon>Paracoccaceae</taxon>
        <taxon>Psychromarinibacter</taxon>
    </lineage>
</organism>
<dbReference type="InterPro" id="IPR036388">
    <property type="entry name" value="WH-like_DNA-bd_sf"/>
</dbReference>
<evidence type="ECO:0000313" key="7">
    <source>
        <dbReference type="EMBL" id="MDF0600246.1"/>
    </source>
</evidence>
<dbReference type="InterPro" id="IPR011711">
    <property type="entry name" value="GntR_C"/>
</dbReference>
<dbReference type="SMART" id="SM00895">
    <property type="entry name" value="FCD"/>
    <property type="match status" value="1"/>
</dbReference>
<sequence>MWFDISYNIAAGRTRRLESAVSKTPVERQKLSEFAREQIRSRIISGEFPMGRKLPEAELVRLLGMSKSPIREALLQLEREGLIELSPSRTTRVFSMTAGEVAELGELRLTLERDALRMACLRNPATLARGLAEIVARMERALERDDVATYKALDYDFHTAIFENCGNSYAAANFHRLSFRIQALRNRLSQDPALNERSLRDHIGLRDAVDAGDTDRALAIIERHVAETTQNYLDRMAHEAAEAGGPLDDATRVDLAEMERFSRQALAAVGADAETTDAITRALMHASTLGVDTHGVRLLPHYLEALAGGRVNRQPSPVIASGNGGACVLDADNAHGARATYEAVTLAVARARQHGLGAVAIRNSSHFGAAGAYALEIARQGMMGLVFCNSDAFVRLHGGAERFHGTNPIAAAAPVNSGEPWLLDMATSSIPFNRVQLSRSLGVPLPADVASDAHGTNVIEPSAAAMLAPLGGALFGYKGAGLAGIAEILSAAFSDAPLSAELPPMISDDMATPRRLGAFVMALDPEAFAGGQAFRAVIGRYLEAIRRSCTTPGETVMAPGDREWREAERRRDSGMKLDGTTVRSLGQFARDHGIAPLRTLSAERGAEHQ</sequence>
<dbReference type="AlphaFoldDB" id="A0AAE3NPW1"/>
<keyword evidence="4" id="KW-0238">DNA-binding</keyword>
<keyword evidence="5" id="KW-0804">Transcription</keyword>
<dbReference type="Gene3D" id="1.20.120.530">
    <property type="entry name" value="GntR ligand-binding domain-like"/>
    <property type="match status" value="1"/>
</dbReference>
<dbReference type="Pfam" id="PF00392">
    <property type="entry name" value="GntR"/>
    <property type="match status" value="1"/>
</dbReference>
<dbReference type="Gene3D" id="3.30.1370.60">
    <property type="entry name" value="Hypothetical oxidoreductase yiak, domain 2"/>
    <property type="match status" value="1"/>
</dbReference>
<accession>A0AAE3NPW1</accession>
<evidence type="ECO:0000256" key="4">
    <source>
        <dbReference type="ARBA" id="ARBA00023125"/>
    </source>
</evidence>
<dbReference type="InterPro" id="IPR043143">
    <property type="entry name" value="Mal/L-sulf/L-lact_DH-like_NADP"/>
</dbReference>
<dbReference type="PROSITE" id="PS50949">
    <property type="entry name" value="HTH_GNTR"/>
    <property type="match status" value="1"/>
</dbReference>